<name>A0A398CRF6_9BACL</name>
<dbReference type="EMBL" id="QXJM01000040">
    <property type="protein sequence ID" value="RIE01494.1"/>
    <property type="molecule type" value="Genomic_DNA"/>
</dbReference>
<feature type="transmembrane region" description="Helical" evidence="1">
    <location>
        <begin position="195"/>
        <end position="217"/>
    </location>
</feature>
<feature type="transmembrane region" description="Helical" evidence="1">
    <location>
        <begin position="12"/>
        <end position="30"/>
    </location>
</feature>
<proteinExistence type="predicted"/>
<reference evidence="2 3" key="1">
    <citation type="submission" date="2018-09" db="EMBL/GenBank/DDBJ databases">
        <title>Cohnella cavernae sp. nov., isolated from a karst cave.</title>
        <authorList>
            <person name="Zhu H."/>
        </authorList>
    </citation>
    <scope>NUCLEOTIDE SEQUENCE [LARGE SCALE GENOMIC DNA]</scope>
    <source>
        <strain evidence="2 3">K2E09-144</strain>
    </source>
</reference>
<feature type="transmembrane region" description="Helical" evidence="1">
    <location>
        <begin position="137"/>
        <end position="159"/>
    </location>
</feature>
<keyword evidence="1" id="KW-0472">Membrane</keyword>
<evidence type="ECO:0000313" key="3">
    <source>
        <dbReference type="Proteomes" id="UP000266340"/>
    </source>
</evidence>
<dbReference type="OrthoDB" id="2851712at2"/>
<dbReference type="Proteomes" id="UP000266340">
    <property type="component" value="Unassembled WGS sequence"/>
</dbReference>
<feature type="transmembrane region" description="Helical" evidence="1">
    <location>
        <begin position="81"/>
        <end position="99"/>
    </location>
</feature>
<protein>
    <recommendedName>
        <fullName evidence="4">DUF4386 family protein</fullName>
    </recommendedName>
</protein>
<keyword evidence="3" id="KW-1185">Reference proteome</keyword>
<gene>
    <name evidence="2" type="ORF">D3H35_24380</name>
</gene>
<keyword evidence="1" id="KW-0812">Transmembrane</keyword>
<evidence type="ECO:0008006" key="4">
    <source>
        <dbReference type="Google" id="ProtNLM"/>
    </source>
</evidence>
<accession>A0A398CRF6</accession>
<sequence length="231" mass="24679">MTLSIPKGFLKFSGWALLIGGLLGVIGQLIHSGSDTPESLEVIPAFLDKAVNIHVLLAWSSIFILMGMPAMYLRQAGKLKWWGWIGFPLLFVGMILEIFHGPVQIMAYPIIYSDLATNAETLAIVNKHVNELMTDQYPLSLLVLIPLMPGLFLGLLLTGIGTLRAGAMPKAAGWFTIGIFALLVAGMFLPASIPFFAAIHLVFVLFGALLAFGGNFASLDADSSASTSSAA</sequence>
<organism evidence="2 3">
    <name type="scientific">Cohnella faecalis</name>
    <dbReference type="NCBI Taxonomy" id="2315694"/>
    <lineage>
        <taxon>Bacteria</taxon>
        <taxon>Bacillati</taxon>
        <taxon>Bacillota</taxon>
        <taxon>Bacilli</taxon>
        <taxon>Bacillales</taxon>
        <taxon>Paenibacillaceae</taxon>
        <taxon>Cohnella</taxon>
    </lineage>
</organism>
<comment type="caution">
    <text evidence="2">The sequence shown here is derived from an EMBL/GenBank/DDBJ whole genome shotgun (WGS) entry which is preliminary data.</text>
</comment>
<dbReference type="RefSeq" id="WP_119151747.1">
    <property type="nucleotide sequence ID" value="NZ_JBHSOV010000040.1"/>
</dbReference>
<keyword evidence="1" id="KW-1133">Transmembrane helix</keyword>
<evidence type="ECO:0000256" key="1">
    <source>
        <dbReference type="SAM" id="Phobius"/>
    </source>
</evidence>
<evidence type="ECO:0000313" key="2">
    <source>
        <dbReference type="EMBL" id="RIE01494.1"/>
    </source>
</evidence>
<feature type="transmembrane region" description="Helical" evidence="1">
    <location>
        <begin position="50"/>
        <end position="69"/>
    </location>
</feature>
<feature type="transmembrane region" description="Helical" evidence="1">
    <location>
        <begin position="171"/>
        <end position="189"/>
    </location>
</feature>
<dbReference type="AlphaFoldDB" id="A0A398CRF6"/>